<evidence type="ECO:0000313" key="2">
    <source>
        <dbReference type="Proteomes" id="UP000186601"/>
    </source>
</evidence>
<gene>
    <name evidence="1" type="ORF">PHLCEN_2v8531</name>
</gene>
<evidence type="ECO:0000313" key="1">
    <source>
        <dbReference type="EMBL" id="PSR76299.1"/>
    </source>
</evidence>
<organism evidence="1 2">
    <name type="scientific">Hermanssonia centrifuga</name>
    <dbReference type="NCBI Taxonomy" id="98765"/>
    <lineage>
        <taxon>Eukaryota</taxon>
        <taxon>Fungi</taxon>
        <taxon>Dikarya</taxon>
        <taxon>Basidiomycota</taxon>
        <taxon>Agaricomycotina</taxon>
        <taxon>Agaricomycetes</taxon>
        <taxon>Polyporales</taxon>
        <taxon>Meruliaceae</taxon>
        <taxon>Hermanssonia</taxon>
    </lineage>
</organism>
<protein>
    <submittedName>
        <fullName evidence="1">Uncharacterized protein</fullName>
    </submittedName>
</protein>
<keyword evidence="2" id="KW-1185">Reference proteome</keyword>
<accession>A0A2R6NTC0</accession>
<proteinExistence type="predicted"/>
<comment type="caution">
    <text evidence="1">The sequence shown here is derived from an EMBL/GenBank/DDBJ whole genome shotgun (WGS) entry which is preliminary data.</text>
</comment>
<sequence>MRIIEALLSLKDVHLSHILWERQPIHPPTVIRASRQLASLHVEECQEQWIAVWMLVQFRMHPSYSKD</sequence>
<dbReference type="AlphaFoldDB" id="A0A2R6NTC0"/>
<dbReference type="EMBL" id="MLYV02000850">
    <property type="protein sequence ID" value="PSR76299.1"/>
    <property type="molecule type" value="Genomic_DNA"/>
</dbReference>
<dbReference type="Proteomes" id="UP000186601">
    <property type="component" value="Unassembled WGS sequence"/>
</dbReference>
<reference evidence="1 2" key="1">
    <citation type="submission" date="2018-02" db="EMBL/GenBank/DDBJ databases">
        <title>Genome sequence of the basidiomycete white-rot fungus Phlebia centrifuga.</title>
        <authorList>
            <person name="Granchi Z."/>
            <person name="Peng M."/>
            <person name="de Vries R.P."/>
            <person name="Hilden K."/>
            <person name="Makela M.R."/>
            <person name="Grigoriev I."/>
            <person name="Riley R."/>
        </authorList>
    </citation>
    <scope>NUCLEOTIDE SEQUENCE [LARGE SCALE GENOMIC DNA]</scope>
    <source>
        <strain evidence="1 2">FBCC195</strain>
    </source>
</reference>
<name>A0A2R6NTC0_9APHY</name>